<dbReference type="SUPFAM" id="SSF58104">
    <property type="entry name" value="Methyl-accepting chemotaxis protein (MCP) signaling domain"/>
    <property type="match status" value="1"/>
</dbReference>
<dbReference type="Gene3D" id="1.10.287.950">
    <property type="entry name" value="Methyl-accepting chemotaxis protein"/>
    <property type="match status" value="1"/>
</dbReference>
<dbReference type="OrthoDB" id="1808874at2"/>
<evidence type="ECO:0000256" key="1">
    <source>
        <dbReference type="ARBA" id="ARBA00023224"/>
    </source>
</evidence>
<sequence>MFSNTSIQKKMNFFVLLVSMSVLSATIFIFWAMSHIESNYEHLHKNSMLGALHTLEIEKNLNYVSRTTRDIMLGGDYKHDMTKLTETINNIEKDFLSLESMMKDDESLAMVKDAKASTMLFLNNSYKMMESLSTDDINNNKVSIYAKYKKDLTPFANASRESFKKLVKHKKQELTKDSTSLEEELNFYKFFSLAGGLLLAFVVFILANSIRRSITSGITDFITLITHAAKGDFSHKDNIKYNKETELGILGAELSTLIGHIKNLIREINTTITDASKGVFTHKISSAGMDGEFVEAIKSVETSIEFMKEQSQKAARDTFNSKLSAKSINVSESLSLIINNLRENIGNLKEVTKATKSASSLAINSRENINEIVNELGDLSEQVSTSNNSISDLASQTNDITSVIELITDIADQTNLLALNAAIEAARAGEHGRGFAVVADEVRQLAERTHKATGEISVSIKSLQQEMNEIQESSTKMKNTVEFSASKINEFEGTLVELSDTSSEIVDYSYGMENSIFVVLAKLDHILYKSRAYNSIMSLDRLLENQTPHECSLGLWYDNEGKNRFASTSTFAKITNPHTTVHNSANTNLDFIDEDAKITTLKNADEIIKNFDNMEDASNKLFELLDAMLVESKETKIKEGSVRNFVSV</sequence>
<dbReference type="Proteomes" id="UP000015520">
    <property type="component" value="Unassembled WGS sequence"/>
</dbReference>
<dbReference type="SMART" id="SM00283">
    <property type="entry name" value="MA"/>
    <property type="match status" value="1"/>
</dbReference>
<keyword evidence="4" id="KW-0472">Membrane</keyword>
<dbReference type="InterPro" id="IPR004089">
    <property type="entry name" value="MCPsignal_dom"/>
</dbReference>
<dbReference type="RefSeq" id="WP_021288409.1">
    <property type="nucleotide sequence ID" value="NZ_AUPZ01000018.1"/>
</dbReference>
<dbReference type="GO" id="GO:0016020">
    <property type="term" value="C:membrane"/>
    <property type="evidence" value="ECO:0007669"/>
    <property type="project" value="InterPro"/>
</dbReference>
<evidence type="ECO:0000256" key="2">
    <source>
        <dbReference type="ARBA" id="ARBA00029447"/>
    </source>
</evidence>
<dbReference type="Gene3D" id="6.10.340.10">
    <property type="match status" value="1"/>
</dbReference>
<keyword evidence="4" id="KW-0812">Transmembrane</keyword>
<proteinExistence type="inferred from homology"/>
<dbReference type="GO" id="GO:0007165">
    <property type="term" value="P:signal transduction"/>
    <property type="evidence" value="ECO:0007669"/>
    <property type="project" value="UniProtKB-KW"/>
</dbReference>
<comment type="similarity">
    <text evidence="2">Belongs to the methyl-accepting chemotaxis (MCP) protein family.</text>
</comment>
<evidence type="ECO:0000313" key="7">
    <source>
        <dbReference type="EMBL" id="EQB34428.1"/>
    </source>
</evidence>
<evidence type="ECO:0000259" key="6">
    <source>
        <dbReference type="PROSITE" id="PS50885"/>
    </source>
</evidence>
<comment type="caution">
    <text evidence="7">The sequence shown here is derived from an EMBL/GenBank/DDBJ whole genome shotgun (WGS) entry which is preliminary data.</text>
</comment>
<accession>T0KM16</accession>
<dbReference type="EMBL" id="AUPZ01000018">
    <property type="protein sequence ID" value="EQB34428.1"/>
    <property type="molecule type" value="Genomic_DNA"/>
</dbReference>
<dbReference type="PROSITE" id="PS50111">
    <property type="entry name" value="CHEMOTAXIS_TRANSDUC_2"/>
    <property type="match status" value="1"/>
</dbReference>
<dbReference type="PANTHER" id="PTHR32089:SF112">
    <property type="entry name" value="LYSOZYME-LIKE PROTEIN-RELATED"/>
    <property type="match status" value="1"/>
</dbReference>
<gene>
    <name evidence="7" type="ORF">M947_10870</name>
</gene>
<dbReference type="Pfam" id="PF13682">
    <property type="entry name" value="CZB"/>
    <property type="match status" value="1"/>
</dbReference>
<dbReference type="PATRIC" id="fig|1172190.3.peg.2096"/>
<name>T0KM16_9BACT</name>
<keyword evidence="8" id="KW-1185">Reference proteome</keyword>
<evidence type="ECO:0000313" key="8">
    <source>
        <dbReference type="Proteomes" id="UP000015520"/>
    </source>
</evidence>
<feature type="domain" description="HAMP" evidence="6">
    <location>
        <begin position="212"/>
        <end position="266"/>
    </location>
</feature>
<evidence type="ECO:0000256" key="3">
    <source>
        <dbReference type="PROSITE-ProRule" id="PRU00284"/>
    </source>
</evidence>
<evidence type="ECO:0000256" key="4">
    <source>
        <dbReference type="SAM" id="Phobius"/>
    </source>
</evidence>
<dbReference type="InterPro" id="IPR003660">
    <property type="entry name" value="HAMP_dom"/>
</dbReference>
<dbReference type="PANTHER" id="PTHR32089">
    <property type="entry name" value="METHYL-ACCEPTING CHEMOTAXIS PROTEIN MCPB"/>
    <property type="match status" value="1"/>
</dbReference>
<dbReference type="PROSITE" id="PS50885">
    <property type="entry name" value="HAMP"/>
    <property type="match status" value="1"/>
</dbReference>
<keyword evidence="4" id="KW-1133">Transmembrane helix</keyword>
<dbReference type="Gene3D" id="1.20.120.30">
    <property type="entry name" value="Aspartate receptor, ligand-binding domain"/>
    <property type="match status" value="1"/>
</dbReference>
<organism evidence="7 8">
    <name type="scientific">Sulfurimonas hongkongensis</name>
    <dbReference type="NCBI Taxonomy" id="1172190"/>
    <lineage>
        <taxon>Bacteria</taxon>
        <taxon>Pseudomonadati</taxon>
        <taxon>Campylobacterota</taxon>
        <taxon>Epsilonproteobacteria</taxon>
        <taxon>Campylobacterales</taxon>
        <taxon>Sulfurimonadaceae</taxon>
        <taxon>Sulfurimonas</taxon>
    </lineage>
</organism>
<reference evidence="7 8" key="1">
    <citation type="submission" date="2013-07" db="EMBL/GenBank/DDBJ databases">
        <title>Sulfurimonas hongkongensis AST-10 Genome Sequencing.</title>
        <authorList>
            <person name="Cai L."/>
            <person name="Zhang T."/>
        </authorList>
    </citation>
    <scope>NUCLEOTIDE SEQUENCE [LARGE SCALE GENOMIC DNA]</scope>
    <source>
        <strain evidence="7 8">AST-10</strain>
    </source>
</reference>
<protein>
    <submittedName>
        <fullName evidence="7">Chemotaxis protein</fullName>
    </submittedName>
</protein>
<dbReference type="AlphaFoldDB" id="T0KM16"/>
<feature type="transmembrane region" description="Helical" evidence="4">
    <location>
        <begin position="12"/>
        <end position="33"/>
    </location>
</feature>
<dbReference type="Pfam" id="PF00015">
    <property type="entry name" value="MCPsignal"/>
    <property type="match status" value="1"/>
</dbReference>
<dbReference type="InterPro" id="IPR025991">
    <property type="entry name" value="Chemoreceptor_zinc-bind_dom"/>
</dbReference>
<feature type="domain" description="Methyl-accepting transducer" evidence="5">
    <location>
        <begin position="329"/>
        <end position="507"/>
    </location>
</feature>
<keyword evidence="1 3" id="KW-0807">Transducer</keyword>
<evidence type="ECO:0000259" key="5">
    <source>
        <dbReference type="PROSITE" id="PS50111"/>
    </source>
</evidence>
<dbReference type="eggNOG" id="COG0840">
    <property type="taxonomic scope" value="Bacteria"/>
</dbReference>
<dbReference type="STRING" id="1172190.M947_10870"/>